<dbReference type="PANTHER" id="PTHR30087">
    <property type="entry name" value="INNER MEMBRANE PROTEIN"/>
    <property type="match status" value="1"/>
</dbReference>
<dbReference type="Pfam" id="PF04463">
    <property type="entry name" value="2-thiour_desulf"/>
    <property type="match status" value="1"/>
</dbReference>
<organism evidence="1 2">
    <name type="scientific">Oleispira antarctica</name>
    <dbReference type="NCBI Taxonomy" id="188908"/>
    <lineage>
        <taxon>Bacteria</taxon>
        <taxon>Pseudomonadati</taxon>
        <taxon>Pseudomonadota</taxon>
        <taxon>Gammaproteobacteria</taxon>
        <taxon>Oceanospirillales</taxon>
        <taxon>Oceanospirillaceae</taxon>
        <taxon>Oleispira</taxon>
    </lineage>
</organism>
<accession>A0A1Y5HW63</accession>
<dbReference type="InterPro" id="IPR007553">
    <property type="entry name" value="2-thiour_desulf"/>
</dbReference>
<dbReference type="AlphaFoldDB" id="A0A1Y5HW63"/>
<protein>
    <submittedName>
        <fullName evidence="1">Uncharacterized protein</fullName>
    </submittedName>
</protein>
<sequence length="166" mass="18116">MLISACFLNNLVRYDGTAYDVKNKLGMEALNTITRWQEQGRLVALCPEMSGGLPVPRPAAEIIQTDAVKRELGQVMTITGVDVTNEFHAGAHVALERCQQEMIKMAVLTESSPSCGSTTIYNGQFSAKKIAGEGVTTTLLRQNGIQVFSQFELAAADCYLNNLEQK</sequence>
<comment type="caution">
    <text evidence="1">The sequence shown here is derived from an EMBL/GenBank/DDBJ whole genome shotgun (WGS) entry which is preliminary data.</text>
</comment>
<proteinExistence type="predicted"/>
<dbReference type="Proteomes" id="UP000227088">
    <property type="component" value="Unassembled WGS sequence"/>
</dbReference>
<reference evidence="2" key="1">
    <citation type="journal article" date="2017" name="Proc. Natl. Acad. Sci. U.S.A.">
        <title>Simulation of Deepwater Horizon oil plume reveals substrate specialization within a complex community of hydrocarbon degraders.</title>
        <authorList>
            <person name="Hu P."/>
            <person name="Dubinsky E.A."/>
            <person name="Probst A.J."/>
            <person name="Wang J."/>
            <person name="Sieber C.M.K."/>
            <person name="Tom L.M."/>
            <person name="Gardinali P."/>
            <person name="Banfield J.F."/>
            <person name="Atlas R.M."/>
            <person name="Andersen G.L."/>
        </authorList>
    </citation>
    <scope>NUCLEOTIDE SEQUENCE [LARGE SCALE GENOMIC DNA]</scope>
</reference>
<evidence type="ECO:0000313" key="2">
    <source>
        <dbReference type="Proteomes" id="UP000227088"/>
    </source>
</evidence>
<name>A0A1Y5HW63_OLEAN</name>
<gene>
    <name evidence="1" type="ORF">A9R00_00455</name>
</gene>
<dbReference type="PANTHER" id="PTHR30087:SF1">
    <property type="entry name" value="HYPOTHETICAL CYTOSOLIC PROTEIN"/>
    <property type="match status" value="1"/>
</dbReference>
<evidence type="ECO:0000313" key="1">
    <source>
        <dbReference type="EMBL" id="OUS41531.1"/>
    </source>
</evidence>
<dbReference type="EMBL" id="MABE01000031">
    <property type="protein sequence ID" value="OUS41531.1"/>
    <property type="molecule type" value="Genomic_DNA"/>
</dbReference>